<evidence type="ECO:0000313" key="2">
    <source>
        <dbReference type="Proteomes" id="UP000613177"/>
    </source>
</evidence>
<dbReference type="EMBL" id="JAEPRE010000016">
    <property type="protein sequence ID" value="KAG2236540.1"/>
    <property type="molecule type" value="Genomic_DNA"/>
</dbReference>
<reference evidence="1" key="1">
    <citation type="submission" date="2021-01" db="EMBL/GenBank/DDBJ databases">
        <title>Metabolic potential, ecology and presence of endohyphal bacteria is reflected in genomic diversity of Mucoromycotina.</title>
        <authorList>
            <person name="Muszewska A."/>
            <person name="Okrasinska A."/>
            <person name="Steczkiewicz K."/>
            <person name="Drgas O."/>
            <person name="Orlowska M."/>
            <person name="Perlinska-Lenart U."/>
            <person name="Aleksandrzak-Piekarczyk T."/>
            <person name="Szatraj K."/>
            <person name="Zielenkiewicz U."/>
            <person name="Pilsyk S."/>
            <person name="Malc E."/>
            <person name="Mieczkowski P."/>
            <person name="Kruszewska J.S."/>
            <person name="Biernat P."/>
            <person name="Pawlowska J."/>
        </authorList>
    </citation>
    <scope>NUCLEOTIDE SEQUENCE</scope>
    <source>
        <strain evidence="1">WA0000018081</strain>
    </source>
</reference>
<dbReference type="Proteomes" id="UP000613177">
    <property type="component" value="Unassembled WGS sequence"/>
</dbReference>
<keyword evidence="2" id="KW-1185">Reference proteome</keyword>
<gene>
    <name evidence="1" type="ORF">INT48_000840</name>
</gene>
<protein>
    <submittedName>
        <fullName evidence="1">Uncharacterized protein</fullName>
    </submittedName>
</protein>
<sequence length="67" mass="7431">MEDEKFTVAGEVKKCVIDLSGKSELALDDYTMFEIKKDLLVLYEGIIVGCAKNKNKTSADVSGSERR</sequence>
<comment type="caution">
    <text evidence="1">The sequence shown here is derived from an EMBL/GenBank/DDBJ whole genome shotgun (WGS) entry which is preliminary data.</text>
</comment>
<accession>A0A8H7VX63</accession>
<organism evidence="1 2">
    <name type="scientific">Thamnidium elegans</name>
    <dbReference type="NCBI Taxonomy" id="101142"/>
    <lineage>
        <taxon>Eukaryota</taxon>
        <taxon>Fungi</taxon>
        <taxon>Fungi incertae sedis</taxon>
        <taxon>Mucoromycota</taxon>
        <taxon>Mucoromycotina</taxon>
        <taxon>Mucoromycetes</taxon>
        <taxon>Mucorales</taxon>
        <taxon>Mucorineae</taxon>
        <taxon>Mucoraceae</taxon>
        <taxon>Thamnidium</taxon>
    </lineage>
</organism>
<dbReference type="AlphaFoldDB" id="A0A8H7VX63"/>
<proteinExistence type="predicted"/>
<name>A0A8H7VX63_9FUNG</name>
<evidence type="ECO:0000313" key="1">
    <source>
        <dbReference type="EMBL" id="KAG2236540.1"/>
    </source>
</evidence>